<name>A0ABS7CLE8_9BACL</name>
<protein>
    <submittedName>
        <fullName evidence="1">Amylo-alpha-1,6-glucosidase</fullName>
    </submittedName>
</protein>
<comment type="caution">
    <text evidence="1">The sequence shown here is derived from an EMBL/GenBank/DDBJ whole genome shotgun (WGS) entry which is preliminary data.</text>
</comment>
<reference evidence="1 2" key="1">
    <citation type="submission" date="2021-07" db="EMBL/GenBank/DDBJ databases">
        <title>Paenibacillus radiodurans sp. nov., isolated from the southeastern edge of Tengger Desert.</title>
        <authorList>
            <person name="Zhang G."/>
        </authorList>
    </citation>
    <scope>NUCLEOTIDE SEQUENCE [LARGE SCALE GENOMIC DNA]</scope>
    <source>
        <strain evidence="1 2">CCM 7311</strain>
    </source>
</reference>
<accession>A0ABS7CLE8</accession>
<dbReference type="SUPFAM" id="SSF48208">
    <property type="entry name" value="Six-hairpin glycosidases"/>
    <property type="match status" value="1"/>
</dbReference>
<proteinExistence type="predicted"/>
<dbReference type="Proteomes" id="UP001519887">
    <property type="component" value="Unassembled WGS sequence"/>
</dbReference>
<evidence type="ECO:0000313" key="2">
    <source>
        <dbReference type="Proteomes" id="UP001519887"/>
    </source>
</evidence>
<gene>
    <name evidence="1" type="ORF">K0U00_47675</name>
</gene>
<feature type="non-terminal residue" evidence="1">
    <location>
        <position position="1"/>
    </location>
</feature>
<sequence length="79" mass="8583">WAAGTSLAFVQALLGIVPDALEKRITLKPALLAGMNVLEIKRLHIGDGHLHLLIMREAGSDVPQVRVMANETGYQLNIL</sequence>
<dbReference type="InterPro" id="IPR008928">
    <property type="entry name" value="6-hairpin_glycosidase_sf"/>
</dbReference>
<keyword evidence="2" id="KW-1185">Reference proteome</keyword>
<organism evidence="1 2">
    <name type="scientific">Paenibacillus sepulcri</name>
    <dbReference type="NCBI Taxonomy" id="359917"/>
    <lineage>
        <taxon>Bacteria</taxon>
        <taxon>Bacillati</taxon>
        <taxon>Bacillota</taxon>
        <taxon>Bacilli</taxon>
        <taxon>Bacillales</taxon>
        <taxon>Paenibacillaceae</taxon>
        <taxon>Paenibacillus</taxon>
    </lineage>
</organism>
<dbReference type="EMBL" id="JAHZIK010003246">
    <property type="protein sequence ID" value="MBW7461758.1"/>
    <property type="molecule type" value="Genomic_DNA"/>
</dbReference>
<evidence type="ECO:0000313" key="1">
    <source>
        <dbReference type="EMBL" id="MBW7461758.1"/>
    </source>
</evidence>